<protein>
    <recommendedName>
        <fullName evidence="3">Reverse transcriptase domain-containing protein</fullName>
    </recommendedName>
</protein>
<name>A0A0C2C8T1_9BILA</name>
<gene>
    <name evidence="1" type="ORF">ANCDUO_23817</name>
</gene>
<dbReference type="OrthoDB" id="5860136at2759"/>
<sequence length="81" mass="9259">MRYTKVLSECYLGCTTVYRPFLNDIEVSVEKGVIRNCDWSTSGVFIDGKRVNHLRFANDIVLITRSSDDATEILRLLDEEG</sequence>
<reference evidence="1 2" key="1">
    <citation type="submission" date="2013-12" db="EMBL/GenBank/DDBJ databases">
        <title>Draft genome of the parsitic nematode Ancylostoma duodenale.</title>
        <authorList>
            <person name="Mitreva M."/>
        </authorList>
    </citation>
    <scope>NUCLEOTIDE SEQUENCE [LARGE SCALE GENOMIC DNA]</scope>
    <source>
        <strain evidence="1 2">Zhejiang</strain>
    </source>
</reference>
<dbReference type="EMBL" id="KN770044">
    <property type="protein sequence ID" value="KIH46132.1"/>
    <property type="molecule type" value="Genomic_DNA"/>
</dbReference>
<accession>A0A0C2C8T1</accession>
<dbReference type="Proteomes" id="UP000054047">
    <property type="component" value="Unassembled WGS sequence"/>
</dbReference>
<proteinExistence type="predicted"/>
<evidence type="ECO:0000313" key="1">
    <source>
        <dbReference type="EMBL" id="KIH46132.1"/>
    </source>
</evidence>
<organism evidence="1 2">
    <name type="scientific">Ancylostoma duodenale</name>
    <dbReference type="NCBI Taxonomy" id="51022"/>
    <lineage>
        <taxon>Eukaryota</taxon>
        <taxon>Metazoa</taxon>
        <taxon>Ecdysozoa</taxon>
        <taxon>Nematoda</taxon>
        <taxon>Chromadorea</taxon>
        <taxon>Rhabditida</taxon>
        <taxon>Rhabditina</taxon>
        <taxon>Rhabditomorpha</taxon>
        <taxon>Strongyloidea</taxon>
        <taxon>Ancylostomatidae</taxon>
        <taxon>Ancylostomatinae</taxon>
        <taxon>Ancylostoma</taxon>
    </lineage>
</organism>
<keyword evidence="2" id="KW-1185">Reference proteome</keyword>
<evidence type="ECO:0000313" key="2">
    <source>
        <dbReference type="Proteomes" id="UP000054047"/>
    </source>
</evidence>
<dbReference type="AlphaFoldDB" id="A0A0C2C8T1"/>
<evidence type="ECO:0008006" key="3">
    <source>
        <dbReference type="Google" id="ProtNLM"/>
    </source>
</evidence>